<dbReference type="OrthoDB" id="6510177at2759"/>
<name>A2DU14_TRIV3</name>
<dbReference type="Proteomes" id="UP000001542">
    <property type="component" value="Unassembled WGS sequence"/>
</dbReference>
<dbReference type="VEuPathDB" id="TrichDB:TVAGG3_0718280"/>
<accession>A2DU14</accession>
<organism evidence="1 2">
    <name type="scientific">Trichomonas vaginalis (strain ATCC PRA-98 / G3)</name>
    <dbReference type="NCBI Taxonomy" id="412133"/>
    <lineage>
        <taxon>Eukaryota</taxon>
        <taxon>Metamonada</taxon>
        <taxon>Parabasalia</taxon>
        <taxon>Trichomonadida</taxon>
        <taxon>Trichomonadidae</taxon>
        <taxon>Trichomonas</taxon>
    </lineage>
</organism>
<protein>
    <submittedName>
        <fullName evidence="1">Adenylate cyclase, putative</fullName>
    </submittedName>
</protein>
<evidence type="ECO:0000313" key="1">
    <source>
        <dbReference type="EMBL" id="EAY16161.1"/>
    </source>
</evidence>
<reference evidence="1" key="1">
    <citation type="submission" date="2006-10" db="EMBL/GenBank/DDBJ databases">
        <authorList>
            <person name="Amadeo P."/>
            <person name="Zhao Q."/>
            <person name="Wortman J."/>
            <person name="Fraser-Liggett C."/>
            <person name="Carlton J."/>
        </authorList>
    </citation>
    <scope>NUCLEOTIDE SEQUENCE</scope>
    <source>
        <strain evidence="1">G3</strain>
    </source>
</reference>
<proteinExistence type="predicted"/>
<dbReference type="EMBL" id="DS113246">
    <property type="protein sequence ID" value="EAY16161.1"/>
    <property type="molecule type" value="Genomic_DNA"/>
</dbReference>
<evidence type="ECO:0000313" key="2">
    <source>
        <dbReference type="Proteomes" id="UP000001542"/>
    </source>
</evidence>
<reference evidence="1" key="2">
    <citation type="journal article" date="2007" name="Science">
        <title>Draft genome sequence of the sexually transmitted pathogen Trichomonas vaginalis.</title>
        <authorList>
            <person name="Carlton J.M."/>
            <person name="Hirt R.P."/>
            <person name="Silva J.C."/>
            <person name="Delcher A.L."/>
            <person name="Schatz M."/>
            <person name="Zhao Q."/>
            <person name="Wortman J.R."/>
            <person name="Bidwell S.L."/>
            <person name="Alsmark U.C.M."/>
            <person name="Besteiro S."/>
            <person name="Sicheritz-Ponten T."/>
            <person name="Noel C.J."/>
            <person name="Dacks J.B."/>
            <person name="Foster P.G."/>
            <person name="Simillion C."/>
            <person name="Van de Peer Y."/>
            <person name="Miranda-Saavedra D."/>
            <person name="Barton G.J."/>
            <person name="Westrop G.D."/>
            <person name="Mueller S."/>
            <person name="Dessi D."/>
            <person name="Fiori P.L."/>
            <person name="Ren Q."/>
            <person name="Paulsen I."/>
            <person name="Zhang H."/>
            <person name="Bastida-Corcuera F.D."/>
            <person name="Simoes-Barbosa A."/>
            <person name="Brown M.T."/>
            <person name="Hayes R.D."/>
            <person name="Mukherjee M."/>
            <person name="Okumura C.Y."/>
            <person name="Schneider R."/>
            <person name="Smith A.J."/>
            <person name="Vanacova S."/>
            <person name="Villalvazo M."/>
            <person name="Haas B.J."/>
            <person name="Pertea M."/>
            <person name="Feldblyum T.V."/>
            <person name="Utterback T.R."/>
            <person name="Shu C.L."/>
            <person name="Osoegawa K."/>
            <person name="de Jong P.J."/>
            <person name="Hrdy I."/>
            <person name="Horvathova L."/>
            <person name="Zubacova Z."/>
            <person name="Dolezal P."/>
            <person name="Malik S.B."/>
            <person name="Logsdon J.M. Jr."/>
            <person name="Henze K."/>
            <person name="Gupta A."/>
            <person name="Wang C.C."/>
            <person name="Dunne R.L."/>
            <person name="Upcroft J.A."/>
            <person name="Upcroft P."/>
            <person name="White O."/>
            <person name="Salzberg S.L."/>
            <person name="Tang P."/>
            <person name="Chiu C.-H."/>
            <person name="Lee Y.-S."/>
            <person name="Embley T.M."/>
            <person name="Coombs G.H."/>
            <person name="Mottram J.C."/>
            <person name="Tachezy J."/>
            <person name="Fraser-Liggett C.M."/>
            <person name="Johnson P.J."/>
        </authorList>
    </citation>
    <scope>NUCLEOTIDE SEQUENCE [LARGE SCALE GENOMIC DNA]</scope>
    <source>
        <strain evidence="1">G3</strain>
    </source>
</reference>
<keyword evidence="2" id="KW-1185">Reference proteome</keyword>
<dbReference type="RefSeq" id="XP_001328384.1">
    <property type="nucleotide sequence ID" value="XM_001328349.1"/>
</dbReference>
<sequence length="200" mass="22885">MLDNKMPNMLIKERCVVMSAILKRQCDIGTKTSRLDVTDITEITMSIMDRINQKYKNITRIRSFNGCFIFIGNFFNENENESESDPNECINNMIDFANHCAYAVNKTIEFDSILSCLVDFGGPVYSSLSGISKTIFDFSSQLIVETFDCIDIVPAGKLVLFKECYDNISNKSLFAQFKPPRDIENEFYIMNSYLGMNLEN</sequence>
<dbReference type="SMR" id="A2DU14"/>
<gene>
    <name evidence="1" type="ORF">TVAG_465490</name>
</gene>
<dbReference type="AlphaFoldDB" id="A2DU14"/>
<dbReference type="VEuPathDB" id="TrichDB:TVAG_465490"/>
<dbReference type="InParanoid" id="A2DU14"/>
<dbReference type="KEGG" id="tva:4774168"/>